<dbReference type="OrthoDB" id="7448035at2"/>
<evidence type="ECO:0000313" key="4">
    <source>
        <dbReference type="Proteomes" id="UP000077143"/>
    </source>
</evidence>
<evidence type="ECO:0000256" key="1">
    <source>
        <dbReference type="SAM" id="SignalP"/>
    </source>
</evidence>
<feature type="signal peptide" evidence="1">
    <location>
        <begin position="1"/>
        <end position="29"/>
    </location>
</feature>
<dbReference type="GO" id="GO:0020037">
    <property type="term" value="F:heme binding"/>
    <property type="evidence" value="ECO:0007669"/>
    <property type="project" value="InterPro"/>
</dbReference>
<accession>A0A172UJ55</accession>
<proteinExistence type="predicted"/>
<gene>
    <name evidence="3" type="ORF">A7U43_05185</name>
</gene>
<feature type="chain" id="PRO_5008002121" description="Haemophore haem-binding domain-containing protein" evidence="1">
    <location>
        <begin position="30"/>
        <end position="127"/>
    </location>
</feature>
<organism evidence="3 4">
    <name type="scientific">Mycobacterium adipatum</name>
    <dbReference type="NCBI Taxonomy" id="1682113"/>
    <lineage>
        <taxon>Bacteria</taxon>
        <taxon>Bacillati</taxon>
        <taxon>Actinomycetota</taxon>
        <taxon>Actinomycetes</taxon>
        <taxon>Mycobacteriales</taxon>
        <taxon>Mycobacteriaceae</taxon>
        <taxon>Mycobacterium</taxon>
    </lineage>
</organism>
<dbReference type="RefSeq" id="WP_067991936.1">
    <property type="nucleotide sequence ID" value="NZ_CP015596.1"/>
</dbReference>
<evidence type="ECO:0000259" key="2">
    <source>
        <dbReference type="Pfam" id="PF16525"/>
    </source>
</evidence>
<dbReference type="Proteomes" id="UP000077143">
    <property type="component" value="Chromosome"/>
</dbReference>
<dbReference type="InterPro" id="IPR038378">
    <property type="entry name" value="MHB_sf"/>
</dbReference>
<name>A0A172UJ55_9MYCO</name>
<protein>
    <recommendedName>
        <fullName evidence="2">Haemophore haem-binding domain-containing protein</fullName>
    </recommendedName>
</protein>
<dbReference type="NCBIfam" id="TIGR04529">
    <property type="entry name" value="MTB_hemophore"/>
    <property type="match status" value="1"/>
</dbReference>
<sequence length="127" mass="13514">MRLTPNLLRGAGALTLAAGALLSATVARAEPPAEPPRPPNCSAADLAGIAAGVAAASSAYLFTHPELNEFFTDLHGRPREEVPESTRVYFDAHPTEYAELRGIRQPLVDFRNRCGYSEPDSAGGQQP</sequence>
<evidence type="ECO:0000313" key="3">
    <source>
        <dbReference type="EMBL" id="ANE78804.1"/>
    </source>
</evidence>
<dbReference type="Gene3D" id="1.20.20.20">
    <property type="entry name" value="Haemophore, haem-binding domain"/>
    <property type="match status" value="1"/>
</dbReference>
<reference evidence="3 4" key="1">
    <citation type="submission" date="2016-05" db="EMBL/GenBank/DDBJ databases">
        <title>Complete genome sequence of a phthalic acid esters degrading Mycobacterium sp. YC-RL4.</title>
        <authorList>
            <person name="Ren L."/>
            <person name="Fan S."/>
            <person name="Ruth N."/>
            <person name="Jia Y."/>
            <person name="Wang J."/>
            <person name="Qiao C."/>
        </authorList>
    </citation>
    <scope>NUCLEOTIDE SEQUENCE [LARGE SCALE GENOMIC DNA]</scope>
    <source>
        <strain evidence="3 4">YC-RL4</strain>
    </source>
</reference>
<dbReference type="EMBL" id="CP015596">
    <property type="protein sequence ID" value="ANE78804.1"/>
    <property type="molecule type" value="Genomic_DNA"/>
</dbReference>
<keyword evidence="4" id="KW-1185">Reference proteome</keyword>
<dbReference type="Pfam" id="PF16525">
    <property type="entry name" value="MHB"/>
    <property type="match status" value="1"/>
</dbReference>
<dbReference type="KEGG" id="madi:A7U43_05185"/>
<dbReference type="STRING" id="1682113.A7U43_05185"/>
<feature type="domain" description="Haemophore haem-binding" evidence="2">
    <location>
        <begin position="39"/>
        <end position="115"/>
    </location>
</feature>
<keyword evidence="1" id="KW-0732">Signal</keyword>
<dbReference type="InterPro" id="IPR032407">
    <property type="entry name" value="MHB"/>
</dbReference>
<dbReference type="AlphaFoldDB" id="A0A172UJ55"/>